<feature type="transmembrane region" description="Helical" evidence="6">
    <location>
        <begin position="22"/>
        <end position="43"/>
    </location>
</feature>
<feature type="transmembrane region" description="Helical" evidence="6">
    <location>
        <begin position="196"/>
        <end position="219"/>
    </location>
</feature>
<dbReference type="Proteomes" id="UP001305779">
    <property type="component" value="Unassembled WGS sequence"/>
</dbReference>
<protein>
    <submittedName>
        <fullName evidence="7">Uncharacterized protein</fullName>
    </submittedName>
</protein>
<proteinExistence type="predicted"/>
<comment type="subcellular location">
    <subcellularLocation>
        <location evidence="1">Membrane</location>
        <topology evidence="1">Multi-pass membrane protein</topology>
    </subcellularLocation>
</comment>
<feature type="region of interest" description="Disordered" evidence="5">
    <location>
        <begin position="339"/>
        <end position="363"/>
    </location>
</feature>
<keyword evidence="3 6" id="KW-1133">Transmembrane helix</keyword>
<evidence type="ECO:0000256" key="1">
    <source>
        <dbReference type="ARBA" id="ARBA00004141"/>
    </source>
</evidence>
<feature type="transmembrane region" description="Helical" evidence="6">
    <location>
        <begin position="55"/>
        <end position="73"/>
    </location>
</feature>
<evidence type="ECO:0000313" key="8">
    <source>
        <dbReference type="Proteomes" id="UP001305779"/>
    </source>
</evidence>
<keyword evidence="4 6" id="KW-0472">Membrane</keyword>
<organism evidence="7 8">
    <name type="scientific">Zasmidium cellare</name>
    <name type="common">Wine cellar mold</name>
    <name type="synonym">Racodium cellare</name>
    <dbReference type="NCBI Taxonomy" id="395010"/>
    <lineage>
        <taxon>Eukaryota</taxon>
        <taxon>Fungi</taxon>
        <taxon>Dikarya</taxon>
        <taxon>Ascomycota</taxon>
        <taxon>Pezizomycotina</taxon>
        <taxon>Dothideomycetes</taxon>
        <taxon>Dothideomycetidae</taxon>
        <taxon>Mycosphaerellales</taxon>
        <taxon>Mycosphaerellaceae</taxon>
        <taxon>Zasmidium</taxon>
    </lineage>
</organism>
<feature type="transmembrane region" description="Helical" evidence="6">
    <location>
        <begin position="79"/>
        <end position="102"/>
    </location>
</feature>
<feature type="transmembrane region" description="Helical" evidence="6">
    <location>
        <begin position="244"/>
        <end position="264"/>
    </location>
</feature>
<evidence type="ECO:0000256" key="2">
    <source>
        <dbReference type="ARBA" id="ARBA00022692"/>
    </source>
</evidence>
<gene>
    <name evidence="7" type="ORF">PRZ48_014275</name>
</gene>
<dbReference type="EMBL" id="JAXOVC010000013">
    <property type="protein sequence ID" value="KAK4494919.1"/>
    <property type="molecule type" value="Genomic_DNA"/>
</dbReference>
<name>A0ABR0E0H7_ZASCE</name>
<dbReference type="PANTHER" id="PTHR31465">
    <property type="entry name" value="PROTEIN RTA1-RELATED"/>
    <property type="match status" value="1"/>
</dbReference>
<evidence type="ECO:0000313" key="7">
    <source>
        <dbReference type="EMBL" id="KAK4494919.1"/>
    </source>
</evidence>
<dbReference type="InterPro" id="IPR007568">
    <property type="entry name" value="RTA1"/>
</dbReference>
<dbReference type="PANTHER" id="PTHR31465:SF13">
    <property type="entry name" value="RTA1 DOMAIN PROTEIN-RELATED"/>
    <property type="match status" value="1"/>
</dbReference>
<evidence type="ECO:0000256" key="6">
    <source>
        <dbReference type="SAM" id="Phobius"/>
    </source>
</evidence>
<accession>A0ABR0E0H7</accession>
<evidence type="ECO:0000256" key="3">
    <source>
        <dbReference type="ARBA" id="ARBA00022989"/>
    </source>
</evidence>
<evidence type="ECO:0000256" key="5">
    <source>
        <dbReference type="SAM" id="MobiDB-lite"/>
    </source>
</evidence>
<dbReference type="Pfam" id="PF04479">
    <property type="entry name" value="RTA1"/>
    <property type="match status" value="1"/>
</dbReference>
<reference evidence="7 8" key="1">
    <citation type="journal article" date="2023" name="G3 (Bethesda)">
        <title>A chromosome-level genome assembly of Zasmidium syzygii isolated from banana leaves.</title>
        <authorList>
            <person name="van Westerhoven A.C."/>
            <person name="Mehrabi R."/>
            <person name="Talebi R."/>
            <person name="Steentjes M.B.F."/>
            <person name="Corcolon B."/>
            <person name="Chong P.A."/>
            <person name="Kema G.H.J."/>
            <person name="Seidl M.F."/>
        </authorList>
    </citation>
    <scope>NUCLEOTIDE SEQUENCE [LARGE SCALE GENOMIC DNA]</scope>
    <source>
        <strain evidence="7 8">P124</strain>
    </source>
</reference>
<evidence type="ECO:0000256" key="4">
    <source>
        <dbReference type="ARBA" id="ARBA00023136"/>
    </source>
</evidence>
<comment type="caution">
    <text evidence="7">The sequence shown here is derived from an EMBL/GenBank/DDBJ whole genome shotgun (WGS) entry which is preliminary data.</text>
</comment>
<sequence>MSANSTSASDDWSLYPYNPNKAAPIAFAIIMSLLGCVLAYQNFHAYRWKRFGGMMLWATLVWVAGFISRAISVRHTQSVGIFIAQFVMILMGPPLYAAAEYFILGRLFAYLPYHTPIHPGRVFSTFAILSAAVEALTGSGAANSAGNGRDPGARRVGLDLLKAALILQCCVEVGFLSLVGLLEYRCRKARVFPKKISIVCYVLYVTSLMMLLRCVVRAVEGFEAAACDPDRQDPYCGPVSRNEWFLWTFEVANITLFVILLCIFHPGRYLPRSSKIFLDPIDGKTERLGPGFSKADKRPLLITILDPFNFYGILSGKGMVFNKFWEEYQPIYTGKEEELRPGHAGLQPISSRDAQHENATGKA</sequence>
<keyword evidence="2 6" id="KW-0812">Transmembrane</keyword>
<keyword evidence="8" id="KW-1185">Reference proteome</keyword>